<keyword evidence="1" id="KW-0472">Membrane</keyword>
<evidence type="ECO:0000313" key="2">
    <source>
        <dbReference type="EMBL" id="GBG08902.1"/>
    </source>
</evidence>
<proteinExistence type="predicted"/>
<gene>
    <name evidence="2" type="ORF">PAT3040_03515</name>
</gene>
<comment type="caution">
    <text evidence="2">The sequence shown here is derived from an EMBL/GenBank/DDBJ whole genome shotgun (WGS) entry which is preliminary data.</text>
</comment>
<feature type="transmembrane region" description="Helical" evidence="1">
    <location>
        <begin position="156"/>
        <end position="175"/>
    </location>
</feature>
<keyword evidence="1" id="KW-0812">Transmembrane</keyword>
<dbReference type="EMBL" id="BDQX01000173">
    <property type="protein sequence ID" value="GBG08902.1"/>
    <property type="molecule type" value="Genomic_DNA"/>
</dbReference>
<feature type="transmembrane region" description="Helical" evidence="1">
    <location>
        <begin position="342"/>
        <end position="363"/>
    </location>
</feature>
<sequence>MKSLLAFELNKIFRQKSIYVVYVVLLGLVMISLNAQYVVGKSAYYKDWEGELTHEKYKQAEAAHAELTKNSNENTVWTEEMREKAGVYEEIAVAKRLDETNDMSIQYFQSNLPQLNEKTFEYRKEALHLGMLEDVNVNKLYYHKAPAEMIDFVRTFGTMLTGALLLIGLAPIFSNEYMTGMDQLQLSTRHGRRKGIHAKIAASLIYTAFVIVVWGAFNLVQRIFVYGDGGWSAPLQQLFQYRYSPYDYDMLTYIFVQLGIHALGAVGFALLVLLISAWCRHTILSILISGAIFSLPIAIVVFFKIDLGMYENILDFTYTNVMRVSDLYDRFEVLNLFGYPVLYSYAAIVVMAVLSIAATKLLLYTMKRREVA</sequence>
<organism evidence="2 3">
    <name type="scientific">Paenibacillus agaridevorans</name>
    <dbReference type="NCBI Taxonomy" id="171404"/>
    <lineage>
        <taxon>Bacteria</taxon>
        <taxon>Bacillati</taxon>
        <taxon>Bacillota</taxon>
        <taxon>Bacilli</taxon>
        <taxon>Bacillales</taxon>
        <taxon>Paenibacillaceae</taxon>
        <taxon>Paenibacillus</taxon>
    </lineage>
</organism>
<dbReference type="Proteomes" id="UP000245202">
    <property type="component" value="Unassembled WGS sequence"/>
</dbReference>
<dbReference type="PANTHER" id="PTHR37305">
    <property type="entry name" value="INTEGRAL MEMBRANE PROTEIN-RELATED"/>
    <property type="match status" value="1"/>
</dbReference>
<evidence type="ECO:0000256" key="1">
    <source>
        <dbReference type="SAM" id="Phobius"/>
    </source>
</evidence>
<feature type="transmembrane region" description="Helical" evidence="1">
    <location>
        <begin position="20"/>
        <end position="39"/>
    </location>
</feature>
<reference evidence="2 3" key="1">
    <citation type="submission" date="2017-08" db="EMBL/GenBank/DDBJ databases">
        <title>Substantial Increase in Enzyme Production by Combined Drug-Resistance Mutations in Paenibacillus agaridevorans.</title>
        <authorList>
            <person name="Tanaka Y."/>
            <person name="Funane K."/>
            <person name="Hosaka T."/>
            <person name="Shiwa Y."/>
            <person name="Fujita N."/>
            <person name="Miyazaki T."/>
            <person name="Yoshikawa H."/>
            <person name="Murakami K."/>
            <person name="Kasahara K."/>
            <person name="Inaoka T."/>
            <person name="Hiraga Y."/>
            <person name="Ochi K."/>
        </authorList>
    </citation>
    <scope>NUCLEOTIDE SEQUENCE [LARGE SCALE GENOMIC DNA]</scope>
    <source>
        <strain evidence="2 3">T-3040</strain>
    </source>
</reference>
<dbReference type="PANTHER" id="PTHR37305:SF1">
    <property type="entry name" value="MEMBRANE PROTEIN"/>
    <property type="match status" value="1"/>
</dbReference>
<keyword evidence="1" id="KW-1133">Transmembrane helix</keyword>
<feature type="transmembrane region" description="Helical" evidence="1">
    <location>
        <begin position="250"/>
        <end position="275"/>
    </location>
</feature>
<protein>
    <submittedName>
        <fullName evidence="2">ABC transporter permease</fullName>
    </submittedName>
</protein>
<keyword evidence="3" id="KW-1185">Reference proteome</keyword>
<accession>A0A2R5EQE0</accession>
<dbReference type="AlphaFoldDB" id="A0A2R5EQE0"/>
<feature type="transmembrane region" description="Helical" evidence="1">
    <location>
        <begin position="196"/>
        <end position="217"/>
    </location>
</feature>
<evidence type="ECO:0000313" key="3">
    <source>
        <dbReference type="Proteomes" id="UP000245202"/>
    </source>
</evidence>
<feature type="transmembrane region" description="Helical" evidence="1">
    <location>
        <begin position="282"/>
        <end position="303"/>
    </location>
</feature>
<name>A0A2R5EQE0_9BACL</name>
<dbReference type="RefSeq" id="WP_108993749.1">
    <property type="nucleotide sequence ID" value="NZ_BDQX01000173.1"/>
</dbReference>